<protein>
    <recommendedName>
        <fullName evidence="5 11">Transaldolase</fullName>
        <ecNumber evidence="5 11">2.2.1.2</ecNumber>
    </recommendedName>
</protein>
<dbReference type="HAMAP" id="MF_00493">
    <property type="entry name" value="Transaldolase_2"/>
    <property type="match status" value="1"/>
</dbReference>
<keyword evidence="7 11" id="KW-0808">Transferase</keyword>
<dbReference type="HOGENOM" id="CLU_050771_1_0_6"/>
<feature type="active site" description="Schiff-base intermediate with substrate" evidence="11">
    <location>
        <position position="141"/>
    </location>
</feature>
<dbReference type="PROSITE" id="PS00958">
    <property type="entry name" value="TRANSALDOLASE_2"/>
    <property type="match status" value="1"/>
</dbReference>
<dbReference type="KEGG" id="hhc:M911_05010"/>
<dbReference type="Pfam" id="PF00923">
    <property type="entry name" value="TAL_FSA"/>
    <property type="match status" value="1"/>
</dbReference>
<comment type="pathway">
    <text evidence="3 11">Carbohydrate degradation; pentose phosphate pathway; D-glyceraldehyde 3-phosphate and beta-D-fructose 6-phosphate from D-ribose 5-phosphate and D-xylulose 5-phosphate (non-oxidative stage): step 2/3.</text>
</comment>
<dbReference type="InterPro" id="IPR018225">
    <property type="entry name" value="Transaldolase_AS"/>
</dbReference>
<name>W8KNS3_9GAMM</name>
<evidence type="ECO:0000256" key="10">
    <source>
        <dbReference type="ARBA" id="ARBA00048810"/>
    </source>
</evidence>
<dbReference type="PROSITE" id="PS01054">
    <property type="entry name" value="TRANSALDOLASE_1"/>
    <property type="match status" value="1"/>
</dbReference>
<comment type="function">
    <text evidence="1 11">Transaldolase is important for the balance of metabolites in the pentose-phosphate pathway.</text>
</comment>
<keyword evidence="8 11" id="KW-0570">Pentose shunt</keyword>
<dbReference type="NCBIfam" id="NF002881">
    <property type="entry name" value="PRK03343.1"/>
    <property type="match status" value="1"/>
</dbReference>
<dbReference type="GO" id="GO:0005975">
    <property type="term" value="P:carbohydrate metabolic process"/>
    <property type="evidence" value="ECO:0007669"/>
    <property type="project" value="InterPro"/>
</dbReference>
<dbReference type="OrthoDB" id="140919at2"/>
<gene>
    <name evidence="11" type="primary">tal</name>
    <name evidence="12" type="ORF">M911_05010</name>
</gene>
<evidence type="ECO:0000313" key="12">
    <source>
        <dbReference type="EMBL" id="AHK78637.1"/>
    </source>
</evidence>
<dbReference type="GO" id="GO:0005737">
    <property type="term" value="C:cytoplasm"/>
    <property type="evidence" value="ECO:0007669"/>
    <property type="project" value="UniProtKB-SubCell"/>
</dbReference>
<evidence type="ECO:0000256" key="5">
    <source>
        <dbReference type="ARBA" id="ARBA00013151"/>
    </source>
</evidence>
<evidence type="ECO:0000313" key="13">
    <source>
        <dbReference type="Proteomes" id="UP000019442"/>
    </source>
</evidence>
<evidence type="ECO:0000256" key="4">
    <source>
        <dbReference type="ARBA" id="ARBA00008426"/>
    </source>
</evidence>
<evidence type="ECO:0000256" key="1">
    <source>
        <dbReference type="ARBA" id="ARBA00003518"/>
    </source>
</evidence>
<keyword evidence="13" id="KW-1185">Reference proteome</keyword>
<dbReference type="PANTHER" id="PTHR10683">
    <property type="entry name" value="TRANSALDOLASE"/>
    <property type="match status" value="1"/>
</dbReference>
<dbReference type="Proteomes" id="UP000019442">
    <property type="component" value="Chromosome"/>
</dbReference>
<organism evidence="12 13">
    <name type="scientific">Ectothiorhodospira haloalkaliphila</name>
    <dbReference type="NCBI Taxonomy" id="421628"/>
    <lineage>
        <taxon>Bacteria</taxon>
        <taxon>Pseudomonadati</taxon>
        <taxon>Pseudomonadota</taxon>
        <taxon>Gammaproteobacteria</taxon>
        <taxon>Chromatiales</taxon>
        <taxon>Ectothiorhodospiraceae</taxon>
        <taxon>Ectothiorhodospira</taxon>
    </lineage>
</organism>
<comment type="similarity">
    <text evidence="4 11">Belongs to the transaldolase family. Type 2 subfamily.</text>
</comment>
<dbReference type="GO" id="GO:0006098">
    <property type="term" value="P:pentose-phosphate shunt"/>
    <property type="evidence" value="ECO:0007669"/>
    <property type="project" value="UniProtKB-UniRule"/>
</dbReference>
<reference evidence="13" key="2">
    <citation type="submission" date="2014-02" db="EMBL/GenBank/DDBJ databases">
        <title>Draft Genome Sequence of extremely halophilic bacteria Halorhodospira halochloris.</title>
        <authorList>
            <person name="Singh K.S."/>
        </authorList>
    </citation>
    <scope>NUCLEOTIDE SEQUENCE [LARGE SCALE GENOMIC DNA]</scope>
    <source>
        <strain evidence="13">A</strain>
    </source>
</reference>
<evidence type="ECO:0000256" key="8">
    <source>
        <dbReference type="ARBA" id="ARBA00023126"/>
    </source>
</evidence>
<dbReference type="PANTHER" id="PTHR10683:SF31">
    <property type="entry name" value="TRANSALDOLASE"/>
    <property type="match status" value="1"/>
</dbReference>
<evidence type="ECO:0000256" key="11">
    <source>
        <dbReference type="HAMAP-Rule" id="MF_00493"/>
    </source>
</evidence>
<dbReference type="Gene3D" id="3.20.20.70">
    <property type="entry name" value="Aldolase class I"/>
    <property type="match status" value="1"/>
</dbReference>
<keyword evidence="9 11" id="KW-0704">Schiff base</keyword>
<dbReference type="EC" id="2.2.1.2" evidence="5 11"/>
<dbReference type="InterPro" id="IPR001585">
    <property type="entry name" value="TAL/FSA"/>
</dbReference>
<evidence type="ECO:0000256" key="3">
    <source>
        <dbReference type="ARBA" id="ARBA00004857"/>
    </source>
</evidence>
<dbReference type="AlphaFoldDB" id="W8KNS3"/>
<comment type="catalytic activity">
    <reaction evidence="10 11">
        <text>D-sedoheptulose 7-phosphate + D-glyceraldehyde 3-phosphate = D-erythrose 4-phosphate + beta-D-fructose 6-phosphate</text>
        <dbReference type="Rhea" id="RHEA:17053"/>
        <dbReference type="ChEBI" id="CHEBI:16897"/>
        <dbReference type="ChEBI" id="CHEBI:57483"/>
        <dbReference type="ChEBI" id="CHEBI:57634"/>
        <dbReference type="ChEBI" id="CHEBI:59776"/>
        <dbReference type="EC" id="2.2.1.2"/>
    </reaction>
</comment>
<sequence>MTHALHQLQTAGQSPWLDAIDRTMIADGTLERLIREDGLCGITSNPAIFQKAFAAGDGYERAIESKVEQGELDPLSVYESLALKDIREAADLLAPVHARTSGADGYVSLEVSPTLAESARETYQEAHRLWKALERPNVMIKIPGTREGLEAVEDLIADGINVNVTLLFDRALYRRAAESYQRGLERRAVSGKPLNTISSVASFFISRIDTAVDATLQQRLDTRLSGENARQAKELVGQVAVANARLAYRDYLGILATPRWRALAEMGARPQRLLWASTGTKSKVMSDVHYVESLIGSQTVNTMPPETFWAFRDHGQVNPTLSEGVAKAEHALTRLSLLGIPLNSITARLRQEGIDGFKSAYAQLLETVAGKIEANTHPTTGEHPCKLA</sequence>
<dbReference type="NCBIfam" id="TIGR00876">
    <property type="entry name" value="tal_mycobact"/>
    <property type="match status" value="1"/>
</dbReference>
<dbReference type="RefSeq" id="WP_025281014.1">
    <property type="nucleotide sequence ID" value="NZ_CP007268.1"/>
</dbReference>
<reference evidence="12 13" key="1">
    <citation type="journal article" date="2014" name="J Genomics">
        <title>Draft Genome Sequence of the Extremely Halophilic Phototrophic Purple Sulfur Bacterium Halorhodospira halochloris.</title>
        <authorList>
            <person name="Singh K.S."/>
            <person name="Kirksey J."/>
            <person name="Hoff W.D."/>
            <person name="Deole R."/>
        </authorList>
    </citation>
    <scope>NUCLEOTIDE SEQUENCE [LARGE SCALE GENOMIC DNA]</scope>
    <source>
        <strain evidence="12 13">A</strain>
    </source>
</reference>
<evidence type="ECO:0000256" key="2">
    <source>
        <dbReference type="ARBA" id="ARBA00004496"/>
    </source>
</evidence>
<dbReference type="CDD" id="cd00955">
    <property type="entry name" value="Transaldolase_like"/>
    <property type="match status" value="1"/>
</dbReference>
<dbReference type="PIRSF" id="PIRSF036915">
    <property type="entry name" value="Trnald_Bac_Plnt"/>
    <property type="match status" value="1"/>
</dbReference>
<dbReference type="EMBL" id="CP007268">
    <property type="protein sequence ID" value="AHK78637.1"/>
    <property type="molecule type" value="Genomic_DNA"/>
</dbReference>
<dbReference type="SUPFAM" id="SSF51569">
    <property type="entry name" value="Aldolase"/>
    <property type="match status" value="1"/>
</dbReference>
<dbReference type="InterPro" id="IPR004732">
    <property type="entry name" value="Transaldolase_2"/>
</dbReference>
<keyword evidence="6 11" id="KW-0963">Cytoplasm</keyword>
<evidence type="ECO:0000256" key="7">
    <source>
        <dbReference type="ARBA" id="ARBA00022679"/>
    </source>
</evidence>
<dbReference type="InterPro" id="IPR013785">
    <property type="entry name" value="Aldolase_TIM"/>
</dbReference>
<dbReference type="GO" id="GO:0004801">
    <property type="term" value="F:transaldolase activity"/>
    <property type="evidence" value="ECO:0007669"/>
    <property type="project" value="UniProtKB-UniRule"/>
</dbReference>
<dbReference type="PATRIC" id="fig|1354791.3.peg.1443"/>
<comment type="subcellular location">
    <subcellularLocation>
        <location evidence="2 11">Cytoplasm</location>
    </subcellularLocation>
</comment>
<accession>W8KNS3</accession>
<evidence type="ECO:0000256" key="6">
    <source>
        <dbReference type="ARBA" id="ARBA00022490"/>
    </source>
</evidence>
<proteinExistence type="inferred from homology"/>
<dbReference type="UniPathway" id="UPA00115">
    <property type="reaction ID" value="UER00414"/>
</dbReference>
<evidence type="ECO:0000256" key="9">
    <source>
        <dbReference type="ARBA" id="ARBA00023270"/>
    </source>
</evidence>